<dbReference type="AlphaFoldDB" id="A0A0R2MXR6"/>
<keyword evidence="3" id="KW-1185">Reference proteome</keyword>
<organism evidence="2 3">
    <name type="scientific">Lacticaseibacillus saniviri JCM 17471 = DSM 24301</name>
    <dbReference type="NCBI Taxonomy" id="1293598"/>
    <lineage>
        <taxon>Bacteria</taxon>
        <taxon>Bacillati</taxon>
        <taxon>Bacillota</taxon>
        <taxon>Bacilli</taxon>
        <taxon>Lactobacillales</taxon>
        <taxon>Lactobacillaceae</taxon>
        <taxon>Lacticaseibacillus</taxon>
    </lineage>
</organism>
<proteinExistence type="predicted"/>
<reference evidence="2 3" key="1">
    <citation type="journal article" date="2015" name="Genome Announc.">
        <title>Expanding the biotechnology potential of lactobacilli through comparative genomics of 213 strains and associated genera.</title>
        <authorList>
            <person name="Sun Z."/>
            <person name="Harris H.M."/>
            <person name="McCann A."/>
            <person name="Guo C."/>
            <person name="Argimon S."/>
            <person name="Zhang W."/>
            <person name="Yang X."/>
            <person name="Jeffery I.B."/>
            <person name="Cooney J.C."/>
            <person name="Kagawa T.F."/>
            <person name="Liu W."/>
            <person name="Song Y."/>
            <person name="Salvetti E."/>
            <person name="Wrobel A."/>
            <person name="Rasinkangas P."/>
            <person name="Parkhill J."/>
            <person name="Rea M.C."/>
            <person name="O'Sullivan O."/>
            <person name="Ritari J."/>
            <person name="Douillard F.P."/>
            <person name="Paul Ross R."/>
            <person name="Yang R."/>
            <person name="Briner A.E."/>
            <person name="Felis G.E."/>
            <person name="de Vos W.M."/>
            <person name="Barrangou R."/>
            <person name="Klaenhammer T.R."/>
            <person name="Caufield P.W."/>
            <person name="Cui Y."/>
            <person name="Zhang H."/>
            <person name="O'Toole P.W."/>
        </authorList>
    </citation>
    <scope>NUCLEOTIDE SEQUENCE [LARGE SCALE GENOMIC DNA]</scope>
    <source>
        <strain evidence="2 3">DSM 24301</strain>
    </source>
</reference>
<evidence type="ECO:0000256" key="1">
    <source>
        <dbReference type="SAM" id="Phobius"/>
    </source>
</evidence>
<name>A0A0R2MXR6_9LACO</name>
<feature type="transmembrane region" description="Helical" evidence="1">
    <location>
        <begin position="12"/>
        <end position="29"/>
    </location>
</feature>
<accession>A0A0R2MXR6</accession>
<dbReference type="Proteomes" id="UP000050969">
    <property type="component" value="Unassembled WGS sequence"/>
</dbReference>
<protein>
    <submittedName>
        <fullName evidence="2">Uncharacterized protein</fullName>
    </submittedName>
</protein>
<sequence length="124" mass="13790">MHNTKITGQKIVLFMILVVLGVSLFHTLQARIPNAFSIGGLGVALGAVAGLLVYDFWRDPAKESADPLVWDPEVVVRFATDALKTHDEAETKKMVMRKFVITEEETDDLVNTAIQRMTTPKHVN</sequence>
<gene>
    <name evidence="2" type="ORF">IV56_GL001185</name>
</gene>
<evidence type="ECO:0000313" key="3">
    <source>
        <dbReference type="Proteomes" id="UP000050969"/>
    </source>
</evidence>
<comment type="caution">
    <text evidence="2">The sequence shown here is derived from an EMBL/GenBank/DDBJ whole genome shotgun (WGS) entry which is preliminary data.</text>
</comment>
<feature type="transmembrane region" description="Helical" evidence="1">
    <location>
        <begin position="35"/>
        <end position="54"/>
    </location>
</feature>
<keyword evidence="1" id="KW-0472">Membrane</keyword>
<keyword evidence="1" id="KW-1133">Transmembrane helix</keyword>
<dbReference type="PATRIC" id="fig|1293598.4.peg.1248"/>
<dbReference type="OrthoDB" id="9975941at2"/>
<dbReference type="EMBL" id="JQCE01000038">
    <property type="protein sequence ID" value="KRO16403.1"/>
    <property type="molecule type" value="Genomic_DNA"/>
</dbReference>
<dbReference type="RefSeq" id="WP_054777332.1">
    <property type="nucleotide sequence ID" value="NZ_BBBX01000011.1"/>
</dbReference>
<keyword evidence="1" id="KW-0812">Transmembrane</keyword>
<evidence type="ECO:0000313" key="2">
    <source>
        <dbReference type="EMBL" id="KRO16403.1"/>
    </source>
</evidence>
<dbReference type="STRING" id="1293598.IV56_GL001185"/>